<comment type="similarity">
    <text evidence="3">Belongs to the NMT1/THI5 family.</text>
</comment>
<accession>A0A9X1IDH0</accession>
<dbReference type="GO" id="GO:0009228">
    <property type="term" value="P:thiamine biosynthetic process"/>
    <property type="evidence" value="ECO:0007669"/>
    <property type="project" value="UniProtKB-KW"/>
</dbReference>
<dbReference type="GO" id="GO:0046872">
    <property type="term" value="F:metal ion binding"/>
    <property type="evidence" value="ECO:0007669"/>
    <property type="project" value="UniProtKB-KW"/>
</dbReference>
<dbReference type="InterPro" id="IPR027939">
    <property type="entry name" value="NMT1/THI5"/>
</dbReference>
<keyword evidence="8" id="KW-0784">Thiamine biosynthesis</keyword>
<evidence type="ECO:0000256" key="8">
    <source>
        <dbReference type="ARBA" id="ARBA00022977"/>
    </source>
</evidence>
<comment type="caution">
    <text evidence="13">The sequence shown here is derived from an EMBL/GenBank/DDBJ whole genome shotgun (WGS) entry which is preliminary data.</text>
</comment>
<comment type="pathway">
    <text evidence="2">Cofactor biosynthesis; thiamine diphosphate biosynthesis.</text>
</comment>
<dbReference type="Pfam" id="PF09084">
    <property type="entry name" value="NMT1"/>
    <property type="match status" value="1"/>
</dbReference>
<keyword evidence="14" id="KW-1185">Reference proteome</keyword>
<keyword evidence="9" id="KW-0408">Iron</keyword>
<feature type="domain" description="SsuA/THI5-like" evidence="12">
    <location>
        <begin position="16"/>
        <end position="224"/>
    </location>
</feature>
<keyword evidence="6" id="KW-0479">Metal-binding</keyword>
<evidence type="ECO:0000256" key="5">
    <source>
        <dbReference type="ARBA" id="ARBA00022679"/>
    </source>
</evidence>
<dbReference type="SUPFAM" id="SSF53850">
    <property type="entry name" value="Periplasmic binding protein-like II"/>
    <property type="match status" value="1"/>
</dbReference>
<evidence type="ECO:0000256" key="7">
    <source>
        <dbReference type="ARBA" id="ARBA00022898"/>
    </source>
</evidence>
<keyword evidence="7" id="KW-0663">Pyridoxal phosphate</keyword>
<dbReference type="EMBL" id="JAJAQI010000009">
    <property type="protein sequence ID" value="MCB4821703.1"/>
    <property type="molecule type" value="Genomic_DNA"/>
</dbReference>
<dbReference type="InterPro" id="IPR015168">
    <property type="entry name" value="SsuA/THI5"/>
</dbReference>
<gene>
    <name evidence="13" type="ORF">LHA35_08160</name>
</gene>
<dbReference type="RefSeq" id="WP_226606821.1">
    <property type="nucleotide sequence ID" value="NZ_JAJAQI010000009.1"/>
</dbReference>
<evidence type="ECO:0000256" key="3">
    <source>
        <dbReference type="ARBA" id="ARBA00009406"/>
    </source>
</evidence>
<comment type="function">
    <text evidence="1">Responsible for the formation of the pyrimidine heterocycle in the thiamine biosynthesis pathway. Catalyzes the formation of hydroxymethylpyrimidine phosphate (HMP-P) from histidine and pyridoxal phosphate (PLP). The protein uses PLP and the active site histidine to form HMP-P, generating an inactive enzyme. The enzyme can only undergo a single turnover, which suggests it is a suicide enzyme.</text>
</comment>
<comment type="subunit">
    <text evidence="4">Homodimer.</text>
</comment>
<name>A0A9X1IDH0_9PROT</name>
<evidence type="ECO:0000256" key="2">
    <source>
        <dbReference type="ARBA" id="ARBA00004948"/>
    </source>
</evidence>
<organism evidence="13 14">
    <name type="scientific">Roseicella aerolata</name>
    <dbReference type="NCBI Taxonomy" id="2883479"/>
    <lineage>
        <taxon>Bacteria</taxon>
        <taxon>Pseudomonadati</taxon>
        <taxon>Pseudomonadota</taxon>
        <taxon>Alphaproteobacteria</taxon>
        <taxon>Acetobacterales</taxon>
        <taxon>Roseomonadaceae</taxon>
        <taxon>Roseicella</taxon>
    </lineage>
</organism>
<protein>
    <recommendedName>
        <fullName evidence="10">Thiamine pyrimidine synthase</fullName>
    </recommendedName>
</protein>
<evidence type="ECO:0000256" key="11">
    <source>
        <dbReference type="ARBA" id="ARBA00048179"/>
    </source>
</evidence>
<evidence type="ECO:0000313" key="13">
    <source>
        <dbReference type="EMBL" id="MCB4821703.1"/>
    </source>
</evidence>
<evidence type="ECO:0000259" key="12">
    <source>
        <dbReference type="Pfam" id="PF09084"/>
    </source>
</evidence>
<dbReference type="Gene3D" id="3.40.190.10">
    <property type="entry name" value="Periplasmic binding protein-like II"/>
    <property type="match status" value="2"/>
</dbReference>
<evidence type="ECO:0000256" key="1">
    <source>
        <dbReference type="ARBA" id="ARBA00003469"/>
    </source>
</evidence>
<dbReference type="Proteomes" id="UP001139311">
    <property type="component" value="Unassembled WGS sequence"/>
</dbReference>
<dbReference type="AlphaFoldDB" id="A0A9X1IDH0"/>
<evidence type="ECO:0000256" key="4">
    <source>
        <dbReference type="ARBA" id="ARBA00011738"/>
    </source>
</evidence>
<proteinExistence type="inferred from homology"/>
<sequence>MHQITLLEPFRALFYAPFYLAESLGAFARQGVDVRMLTAGTPDAACAKLLAGEADLAWSGPMRPMLLRATTPDCALRSFCAVVMRDPFLLMGGERRPGFRLQDLPSLRLGLVSEVPTPVWCLRGDLAERGMGWSALTIVNGRTMAENAEAVAEGRLDLAQMFEPFACRVEDAGGALWHAQASRGHTAYTAFYATEAGIAAKRAPLMAMIRAMAEALAFIREAPAGEVAERIAPRFPDVPSSHRVRAIARYQALNLWDAGPLFPREAFDRLGAAMLASGAIPRIPAFEACIDNAIVEEALS</sequence>
<reference evidence="13" key="1">
    <citation type="submission" date="2021-10" db="EMBL/GenBank/DDBJ databases">
        <title>Roseicella aerolatum sp. nov., isolated from aerosols of e-waste dismantling site.</title>
        <authorList>
            <person name="Qin T."/>
        </authorList>
    </citation>
    <scope>NUCLEOTIDE SEQUENCE</scope>
    <source>
        <strain evidence="13">GB24</strain>
    </source>
</reference>
<evidence type="ECO:0000313" key="14">
    <source>
        <dbReference type="Proteomes" id="UP001139311"/>
    </source>
</evidence>
<dbReference type="GO" id="GO:0016740">
    <property type="term" value="F:transferase activity"/>
    <property type="evidence" value="ECO:0007669"/>
    <property type="project" value="UniProtKB-KW"/>
</dbReference>
<evidence type="ECO:0000256" key="9">
    <source>
        <dbReference type="ARBA" id="ARBA00023004"/>
    </source>
</evidence>
<dbReference type="PANTHER" id="PTHR31528:SF1">
    <property type="entry name" value="4-AMINO-5-HYDROXYMETHYL-2-METHYLPYRIMIDINE PHOSPHATE SYNTHASE THI11-RELATED"/>
    <property type="match status" value="1"/>
</dbReference>
<evidence type="ECO:0000256" key="10">
    <source>
        <dbReference type="ARBA" id="ARBA00033171"/>
    </source>
</evidence>
<evidence type="ECO:0000256" key="6">
    <source>
        <dbReference type="ARBA" id="ARBA00022723"/>
    </source>
</evidence>
<keyword evidence="5" id="KW-0808">Transferase</keyword>
<dbReference type="PANTHER" id="PTHR31528">
    <property type="entry name" value="4-AMINO-5-HYDROXYMETHYL-2-METHYLPYRIMIDINE PHOSPHATE SYNTHASE THI11-RELATED"/>
    <property type="match status" value="1"/>
</dbReference>
<comment type="catalytic activity">
    <reaction evidence="11">
        <text>N(6)-(pyridoxal phosphate)-L-lysyl-[4-amino-5-hydroxymethyl-2-methylpyrimidine phosphate synthase] + L-histidyl-[4-amino-5-hydroxymethyl-2-methylpyrimidine phosphate synthase] + 2 Fe(3+) + 4 H2O = L-lysyl-[4-amino-5-hydroxymethyl-2-methylpyrimidine phosphate synthase] + (2S)-2-amino-5-hydroxy-4-oxopentanoyl-[4-amino-5-hydroxymethyl-2-methylpyrimidine phosphate synthase] + 4-amino-2-methyl-5-(phosphooxymethyl)pyrimidine + 3-oxopropanoate + 2 Fe(2+) + 2 H(+)</text>
        <dbReference type="Rhea" id="RHEA:65756"/>
        <dbReference type="Rhea" id="RHEA-COMP:16892"/>
        <dbReference type="Rhea" id="RHEA-COMP:16893"/>
        <dbReference type="Rhea" id="RHEA-COMP:16894"/>
        <dbReference type="Rhea" id="RHEA-COMP:16895"/>
        <dbReference type="ChEBI" id="CHEBI:15377"/>
        <dbReference type="ChEBI" id="CHEBI:15378"/>
        <dbReference type="ChEBI" id="CHEBI:29033"/>
        <dbReference type="ChEBI" id="CHEBI:29034"/>
        <dbReference type="ChEBI" id="CHEBI:29969"/>
        <dbReference type="ChEBI" id="CHEBI:29979"/>
        <dbReference type="ChEBI" id="CHEBI:33190"/>
        <dbReference type="ChEBI" id="CHEBI:58354"/>
        <dbReference type="ChEBI" id="CHEBI:143915"/>
        <dbReference type="ChEBI" id="CHEBI:157692"/>
    </reaction>
    <physiologicalReaction direction="left-to-right" evidence="11">
        <dbReference type="Rhea" id="RHEA:65757"/>
    </physiologicalReaction>
</comment>